<evidence type="ECO:0000256" key="1">
    <source>
        <dbReference type="SAM" id="MobiDB-lite"/>
    </source>
</evidence>
<proteinExistence type="predicted"/>
<reference evidence="2 3" key="1">
    <citation type="submission" date="2016-07" db="EMBL/GenBank/DDBJ databases">
        <authorList>
            <person name="Millard A."/>
        </authorList>
    </citation>
    <scope>NUCLEOTIDE SEQUENCE [LARGE SCALE GENOMIC DNA]</scope>
</reference>
<evidence type="ECO:0000313" key="2">
    <source>
        <dbReference type="EMBL" id="SCA80379.1"/>
    </source>
</evidence>
<gene>
    <name evidence="2" type="ORF">PSLUR01_00402</name>
</gene>
<name>A0A1C3S737_9CAUD</name>
<organism evidence="2 3">
    <name type="scientific">Escherichia phage vB_Eco_slurp01</name>
    <dbReference type="NCBI Taxonomy" id="1874688"/>
    <lineage>
        <taxon>Viruses</taxon>
        <taxon>Duplodnaviria</taxon>
        <taxon>Heunggongvirae</taxon>
        <taxon>Uroviricota</taxon>
        <taxon>Caudoviricetes</taxon>
        <taxon>Asteriusvirus</taxon>
        <taxon>Asteriusvirus PBECO4</taxon>
    </lineage>
</organism>
<feature type="region of interest" description="Disordered" evidence="1">
    <location>
        <begin position="172"/>
        <end position="195"/>
    </location>
</feature>
<dbReference type="Proteomes" id="UP000279386">
    <property type="component" value="Segment"/>
</dbReference>
<evidence type="ECO:0000313" key="3">
    <source>
        <dbReference type="Proteomes" id="UP000279386"/>
    </source>
</evidence>
<accession>A0A1C3S737</accession>
<protein>
    <submittedName>
        <fullName evidence="2">Uncharacterized protein</fullName>
    </submittedName>
</protein>
<sequence length="195" mass="21158">MAYKIRADLKAMQQVTVQGKSTGLGVLGNNMTYYPTNSNGECTFPSITKDEVNFIVNGLPLTQYGELYDDASLNITSSGYSLTFNRQIPSFIGGYLYKFPAVSIFASTVSSGTQTQYVYATLVLGEPIYKISPTQIQESEIIMFIGTLTVGTSGITNININKVSRFSTYRPSVTQKGSSFPVSTGKPSETGTIGW</sequence>
<dbReference type="EMBL" id="LT603033">
    <property type="protein sequence ID" value="SCA80379.1"/>
    <property type="molecule type" value="Genomic_DNA"/>
</dbReference>